<dbReference type="SUPFAM" id="SSF51658">
    <property type="entry name" value="Xylose isomerase-like"/>
    <property type="match status" value="1"/>
</dbReference>
<dbReference type="PANTHER" id="PTHR12110">
    <property type="entry name" value="HYDROXYPYRUVATE ISOMERASE"/>
    <property type="match status" value="1"/>
</dbReference>
<dbReference type="GO" id="GO:0016853">
    <property type="term" value="F:isomerase activity"/>
    <property type="evidence" value="ECO:0007669"/>
    <property type="project" value="UniProtKB-KW"/>
</dbReference>
<dbReference type="Gene3D" id="3.20.20.150">
    <property type="entry name" value="Divalent-metal-dependent TIM barrel enzymes"/>
    <property type="match status" value="1"/>
</dbReference>
<dbReference type="InterPro" id="IPR013022">
    <property type="entry name" value="Xyl_isomerase-like_TIM-brl"/>
</dbReference>
<keyword evidence="2" id="KW-0413">Isomerase</keyword>
<gene>
    <name evidence="2" type="ORF">FEM41_05130</name>
</gene>
<evidence type="ECO:0000313" key="2">
    <source>
        <dbReference type="EMBL" id="QCT19080.1"/>
    </source>
</evidence>
<feature type="domain" description="Xylose isomerase-like TIM barrel" evidence="1">
    <location>
        <begin position="25"/>
        <end position="240"/>
    </location>
</feature>
<dbReference type="OrthoDB" id="7914296at2"/>
<dbReference type="AlphaFoldDB" id="A0A4P8YF12"/>
<organism evidence="2 3">
    <name type="scientific">Jejubacter calystegiae</name>
    <dbReference type="NCBI Taxonomy" id="2579935"/>
    <lineage>
        <taxon>Bacteria</taxon>
        <taxon>Pseudomonadati</taxon>
        <taxon>Pseudomonadota</taxon>
        <taxon>Gammaproteobacteria</taxon>
        <taxon>Enterobacterales</taxon>
        <taxon>Enterobacteriaceae</taxon>
        <taxon>Jejubacter</taxon>
    </lineage>
</organism>
<dbReference type="RefSeq" id="WP_138094969.1">
    <property type="nucleotide sequence ID" value="NZ_CP040428.1"/>
</dbReference>
<dbReference type="EMBL" id="CP040428">
    <property type="protein sequence ID" value="QCT19080.1"/>
    <property type="molecule type" value="Genomic_DNA"/>
</dbReference>
<dbReference type="InterPro" id="IPR050312">
    <property type="entry name" value="IolE/XylAMocC-like"/>
</dbReference>
<name>A0A4P8YF12_9ENTR</name>
<dbReference type="Proteomes" id="UP000302163">
    <property type="component" value="Chromosome"/>
</dbReference>
<dbReference type="Pfam" id="PF01261">
    <property type="entry name" value="AP_endonuc_2"/>
    <property type="match status" value="1"/>
</dbReference>
<evidence type="ECO:0000259" key="1">
    <source>
        <dbReference type="Pfam" id="PF01261"/>
    </source>
</evidence>
<keyword evidence="3" id="KW-1185">Reference proteome</keyword>
<dbReference type="InterPro" id="IPR036237">
    <property type="entry name" value="Xyl_isomerase-like_sf"/>
</dbReference>
<reference evidence="2 3" key="1">
    <citation type="submission" date="2019-05" db="EMBL/GenBank/DDBJ databases">
        <title>Complete genome sequence of Izhakiella calystegiae KSNA2, an endophyte isolated from beach morning glory (Calystegia soldanella).</title>
        <authorList>
            <person name="Jiang L."/>
            <person name="Jeong J.C."/>
            <person name="Kim C.Y."/>
            <person name="Kim D.H."/>
            <person name="Kim S.W."/>
            <person name="Lee j."/>
        </authorList>
    </citation>
    <scope>NUCLEOTIDE SEQUENCE [LARGE SCALE GENOMIC DNA]</scope>
    <source>
        <strain evidence="2 3">KSNA2</strain>
    </source>
</reference>
<dbReference type="KEGG" id="izh:FEM41_05130"/>
<proteinExistence type="predicted"/>
<sequence length="282" mass="30992">MQQKLEPGVNTAMFDGVEPEVAFSTIREAGFRYIELAYNQGYVGNLDPSLFGPENAARILDLLEKYQLQTRALGCTMNLAAPDAVAQFTTRIQFATRIGATFLNACIGKREDRQTIIANLQELAPLAADSGCVICIENGGDPNYDVFAVAEEGMALLEAINSPAVAFNIDPGNTVSLRPERDAINECIHMLPGARHAHIKDVLCKEGEFFFPAIGEGVLDYQPLLRELEQRAIPCSLEIPLRMHRSSDTLPHRASQPVDPAISLEVLKRSRQQLEALLGYPL</sequence>
<protein>
    <submittedName>
        <fullName evidence="2">Sugar phosphate isomerase/epimerase</fullName>
    </submittedName>
</protein>
<dbReference type="PANTHER" id="PTHR12110:SF41">
    <property type="entry name" value="INOSOSE DEHYDRATASE"/>
    <property type="match status" value="1"/>
</dbReference>
<accession>A0A4P8YF12</accession>
<evidence type="ECO:0000313" key="3">
    <source>
        <dbReference type="Proteomes" id="UP000302163"/>
    </source>
</evidence>